<keyword evidence="5" id="KW-0812">Transmembrane</keyword>
<evidence type="ECO:0000313" key="6">
    <source>
        <dbReference type="EMBL" id="KIJ58588.1"/>
    </source>
</evidence>
<feature type="compositionally biased region" description="Polar residues" evidence="4">
    <location>
        <begin position="568"/>
        <end position="584"/>
    </location>
</feature>
<dbReference type="AlphaFoldDB" id="A0A0C9VYW3"/>
<keyword evidence="3" id="KW-0175">Coiled coil</keyword>
<comment type="similarity">
    <text evidence="2">Belongs to the PdxS/SNZ family.</text>
</comment>
<feature type="region of interest" description="Disordered" evidence="4">
    <location>
        <begin position="518"/>
        <end position="598"/>
    </location>
</feature>
<accession>A0A0C9VYW3</accession>
<feature type="compositionally biased region" description="Polar residues" evidence="4">
    <location>
        <begin position="1"/>
        <end position="17"/>
    </location>
</feature>
<dbReference type="Pfam" id="PF20414">
    <property type="entry name" value="DUF6698"/>
    <property type="match status" value="1"/>
</dbReference>
<dbReference type="UniPathway" id="UPA00245"/>
<dbReference type="SUPFAM" id="SSF51366">
    <property type="entry name" value="Ribulose-phoshate binding barrel"/>
    <property type="match status" value="1"/>
</dbReference>
<evidence type="ECO:0000256" key="4">
    <source>
        <dbReference type="SAM" id="MobiDB-lite"/>
    </source>
</evidence>
<feature type="compositionally biased region" description="Polar residues" evidence="4">
    <location>
        <begin position="425"/>
        <end position="445"/>
    </location>
</feature>
<name>A0A0C9VYW3_9AGAM</name>
<feature type="region of interest" description="Disordered" evidence="4">
    <location>
        <begin position="630"/>
        <end position="650"/>
    </location>
</feature>
<organism evidence="6 7">
    <name type="scientific">Hydnomerulius pinastri MD-312</name>
    <dbReference type="NCBI Taxonomy" id="994086"/>
    <lineage>
        <taxon>Eukaryota</taxon>
        <taxon>Fungi</taxon>
        <taxon>Dikarya</taxon>
        <taxon>Basidiomycota</taxon>
        <taxon>Agaricomycotina</taxon>
        <taxon>Agaricomycetes</taxon>
        <taxon>Agaricomycetidae</taxon>
        <taxon>Boletales</taxon>
        <taxon>Boletales incertae sedis</taxon>
        <taxon>Leucogyrophana</taxon>
    </lineage>
</organism>
<dbReference type="GO" id="GO:0042823">
    <property type="term" value="P:pyridoxal phosphate biosynthetic process"/>
    <property type="evidence" value="ECO:0007669"/>
    <property type="project" value="UniProtKB-UniPathway"/>
</dbReference>
<feature type="compositionally biased region" description="Basic residues" evidence="4">
    <location>
        <begin position="462"/>
        <end position="471"/>
    </location>
</feature>
<feature type="transmembrane region" description="Helical" evidence="5">
    <location>
        <begin position="295"/>
        <end position="318"/>
    </location>
</feature>
<feature type="compositionally biased region" description="Polar residues" evidence="4">
    <location>
        <begin position="522"/>
        <end position="533"/>
    </location>
</feature>
<evidence type="ECO:0000256" key="5">
    <source>
        <dbReference type="SAM" id="Phobius"/>
    </source>
</evidence>
<evidence type="ECO:0000256" key="2">
    <source>
        <dbReference type="PROSITE-ProRule" id="PRU00481"/>
    </source>
</evidence>
<dbReference type="InterPro" id="IPR046521">
    <property type="entry name" value="DUF6698"/>
</dbReference>
<keyword evidence="5" id="KW-0472">Membrane</keyword>
<reference evidence="6 7" key="1">
    <citation type="submission" date="2014-04" db="EMBL/GenBank/DDBJ databases">
        <title>Evolutionary Origins and Diversification of the Mycorrhizal Mutualists.</title>
        <authorList>
            <consortium name="DOE Joint Genome Institute"/>
            <consortium name="Mycorrhizal Genomics Consortium"/>
            <person name="Kohler A."/>
            <person name="Kuo A."/>
            <person name="Nagy L.G."/>
            <person name="Floudas D."/>
            <person name="Copeland A."/>
            <person name="Barry K.W."/>
            <person name="Cichocki N."/>
            <person name="Veneault-Fourrey C."/>
            <person name="LaButti K."/>
            <person name="Lindquist E.A."/>
            <person name="Lipzen A."/>
            <person name="Lundell T."/>
            <person name="Morin E."/>
            <person name="Murat C."/>
            <person name="Riley R."/>
            <person name="Ohm R."/>
            <person name="Sun H."/>
            <person name="Tunlid A."/>
            <person name="Henrissat B."/>
            <person name="Grigoriev I.V."/>
            <person name="Hibbett D.S."/>
            <person name="Martin F."/>
        </authorList>
    </citation>
    <scope>NUCLEOTIDE SEQUENCE [LARGE SCALE GENOMIC DNA]</scope>
    <source>
        <strain evidence="6 7">MD-312</strain>
    </source>
</reference>
<dbReference type="InterPro" id="IPR001852">
    <property type="entry name" value="PdxS/SNZ"/>
</dbReference>
<dbReference type="OrthoDB" id="3231188at2759"/>
<feature type="coiled-coil region" evidence="3">
    <location>
        <begin position="64"/>
        <end position="91"/>
    </location>
</feature>
<feature type="region of interest" description="Disordered" evidence="4">
    <location>
        <begin position="829"/>
        <end position="858"/>
    </location>
</feature>
<feature type="region of interest" description="Disordered" evidence="4">
    <location>
        <begin position="404"/>
        <end position="481"/>
    </location>
</feature>
<keyword evidence="5" id="KW-1133">Transmembrane helix</keyword>
<dbReference type="InterPro" id="IPR013785">
    <property type="entry name" value="Aldolase_TIM"/>
</dbReference>
<keyword evidence="7" id="KW-1185">Reference proteome</keyword>
<feature type="compositionally biased region" description="Basic and acidic residues" evidence="4">
    <location>
        <begin position="829"/>
        <end position="846"/>
    </location>
</feature>
<protein>
    <submittedName>
        <fullName evidence="6">Uncharacterized protein</fullName>
    </submittedName>
</protein>
<evidence type="ECO:0000313" key="7">
    <source>
        <dbReference type="Proteomes" id="UP000053820"/>
    </source>
</evidence>
<feature type="compositionally biased region" description="Polar residues" evidence="4">
    <location>
        <begin position="32"/>
        <end position="53"/>
    </location>
</feature>
<dbReference type="Gene3D" id="3.20.20.70">
    <property type="entry name" value="Aldolase class I"/>
    <property type="match status" value="1"/>
</dbReference>
<dbReference type="EMBL" id="KN839924">
    <property type="protein sequence ID" value="KIJ58588.1"/>
    <property type="molecule type" value="Genomic_DNA"/>
</dbReference>
<dbReference type="InterPro" id="IPR011060">
    <property type="entry name" value="RibuloseP-bd_barrel"/>
</dbReference>
<feature type="region of interest" description="Disordered" evidence="4">
    <location>
        <begin position="1"/>
        <end position="58"/>
    </location>
</feature>
<dbReference type="PROSITE" id="PS51129">
    <property type="entry name" value="PDXS_SNZ_2"/>
    <property type="match status" value="1"/>
</dbReference>
<evidence type="ECO:0000256" key="3">
    <source>
        <dbReference type="SAM" id="Coils"/>
    </source>
</evidence>
<proteinExistence type="inferred from homology"/>
<feature type="compositionally biased region" description="Acidic residues" evidence="4">
    <location>
        <begin position="847"/>
        <end position="858"/>
    </location>
</feature>
<dbReference type="Proteomes" id="UP000053820">
    <property type="component" value="Unassembled WGS sequence"/>
</dbReference>
<sequence length="858" mass="92825">MSRRSNIQYADELTSSDSEGESSPPVHPSHGPMSSASNAQRQLGQGRENIQATSDEDAARATAMKDLQLELQALKAQNRLLKEETASLKLEGAARKRRKAAQDVPDTLLLHDEDIKRKARHYGMCIEMCAPTVELLKKDQPSSPSIFNTAARYATSMSHETAVLQELYDVLPAYLHEHVKSHHFAEVFTKALDASRRVEMHKLREAAPALFDLSPTVLQDPDRADLPEIQKLLGKANPRYTLFPPFLFPGLKVDETLATVFGNWELIAKGMKVVLFGKSALATNRRRGGPKPNGVLWGVTTVTPGLLSWVCTMIAFVLGPDKEFNSETGKGEISKMPFYDMFYSYKQLAITNWDTPRLQNVIKQISNSVFGASSLQTSSAPMNTGEDFSSQLERAIRGMRMAEEDGEDGENDDHNSSTPAVAVNPNHNSPPAEQPESALSLSFGNPPNDEVDAGGVDEAPAPKKRGGKRAGTRSTTGRAKRILLNPSVRTAAHILTHLQDTWIFSAVDEFTQSKRVRRATFPSASTSSLTINEPTKDQKGKKCAAPEADSEEEEANLALSSTSKRTRTTAYSLRSRAEASTSISAPMPKKSEPSPTKANVAAKAEAGVSASSSRMHDEDVEMLDAEILKCDDPTHGGDDNETSPTGGPRRMVSLSNRLKTMLNNIKSTASPAARLVALQELSELLSISTEDGGIHDDGGDDTEDWDLDAALAAALAMSTGGTYQGDDNLEAQMPACGCLTNLMEALPGMAHTVPNKPSAIVGSGIFHSGDPAKRARAIAQAVTHYNSPKVLAEISEDPSAPMVGLTIADYLSGHRLIWPSYNAWKTVEDGVRPADKEQRKISPEGGRDDDDGAMETTA</sequence>
<evidence type="ECO:0000256" key="1">
    <source>
        <dbReference type="ARBA" id="ARBA00022898"/>
    </source>
</evidence>
<keyword evidence="1" id="KW-0663">Pyridoxal phosphate</keyword>
<gene>
    <name evidence="6" type="ORF">HYDPIDRAFT_34032</name>
</gene>
<dbReference type="HOGENOM" id="CLU_333187_0_0_1"/>